<keyword evidence="4" id="KW-0479">Metal-binding</keyword>
<dbReference type="EMBL" id="CP027792">
    <property type="protein sequence ID" value="AVP58385.1"/>
    <property type="molecule type" value="Genomic_DNA"/>
</dbReference>
<organism evidence="8 9">
    <name type="scientific">Pulveribacter suum</name>
    <dbReference type="NCBI Taxonomy" id="2116657"/>
    <lineage>
        <taxon>Bacteria</taxon>
        <taxon>Pseudomonadati</taxon>
        <taxon>Pseudomonadota</taxon>
        <taxon>Betaproteobacteria</taxon>
        <taxon>Burkholderiales</taxon>
        <taxon>Comamonadaceae</taxon>
        <taxon>Pulveribacter</taxon>
    </lineage>
</organism>
<sequence>MQAHLAQLRVQLDARLASLLPGAGAAAEDPVGAAMRYGALAPGKRVRPLLLLLACEDLGGASADALDLACALELVHAASLLVDDLPCMDNATLRRGQPTVHVRFGQDVAILAAIGLLGLAFRTAAAAVPLPPDVRASCVALLADAVGTSGLVQGQYRDLHGARHPDCTAAIAQTNHLKTGALFAAALALAALVCRVEPRVGQGLQAFAVELGQAFQLSDDLGDMTASAAELGKDVGRDAARPTLPALLGVSAAQDCIRMHWDRGRSQLDDALGPASRLVQFARLLLPGAAAAAGR</sequence>
<protein>
    <submittedName>
        <fullName evidence="8">Geranylgeranyl pyrophosphate synthase</fullName>
    </submittedName>
</protein>
<keyword evidence="6" id="KW-0414">Isoprene biosynthesis</keyword>
<evidence type="ECO:0000256" key="7">
    <source>
        <dbReference type="RuleBase" id="RU004466"/>
    </source>
</evidence>
<dbReference type="Proteomes" id="UP000241829">
    <property type="component" value="Chromosome"/>
</dbReference>
<gene>
    <name evidence="8" type="ORF">C7H73_12385</name>
</gene>
<dbReference type="FunFam" id="1.10.600.10:FF:000001">
    <property type="entry name" value="Geranylgeranyl diphosphate synthase"/>
    <property type="match status" value="1"/>
</dbReference>
<keyword evidence="3 7" id="KW-0808">Transferase</keyword>
<dbReference type="InterPro" id="IPR000092">
    <property type="entry name" value="Polyprenyl_synt"/>
</dbReference>
<dbReference type="PROSITE" id="PS00723">
    <property type="entry name" value="POLYPRENYL_SYNTHASE_1"/>
    <property type="match status" value="1"/>
</dbReference>
<comment type="cofactor">
    <cofactor evidence="1">
        <name>Mg(2+)</name>
        <dbReference type="ChEBI" id="CHEBI:18420"/>
    </cofactor>
</comment>
<evidence type="ECO:0000256" key="6">
    <source>
        <dbReference type="ARBA" id="ARBA00023229"/>
    </source>
</evidence>
<proteinExistence type="inferred from homology"/>
<evidence type="ECO:0000313" key="8">
    <source>
        <dbReference type="EMBL" id="AVP58385.1"/>
    </source>
</evidence>
<dbReference type="GO" id="GO:0004659">
    <property type="term" value="F:prenyltransferase activity"/>
    <property type="evidence" value="ECO:0007669"/>
    <property type="project" value="InterPro"/>
</dbReference>
<dbReference type="InterPro" id="IPR008949">
    <property type="entry name" value="Isoprenoid_synthase_dom_sf"/>
</dbReference>
<reference evidence="9" key="1">
    <citation type="submission" date="2018-03" db="EMBL/GenBank/DDBJ databases">
        <title>Genome sequencing of Melaminivora sp. strain SC2-7.</title>
        <authorList>
            <person name="Kim S.-J."/>
            <person name="Heo J."/>
            <person name="Ahn J.-H."/>
            <person name="Kwon S.-W."/>
        </authorList>
    </citation>
    <scope>NUCLEOTIDE SEQUENCE [LARGE SCALE GENOMIC DNA]</scope>
    <source>
        <strain evidence="9">SC2-7</strain>
    </source>
</reference>
<dbReference type="AlphaFoldDB" id="A0A2P1NMW0"/>
<evidence type="ECO:0000256" key="5">
    <source>
        <dbReference type="ARBA" id="ARBA00022842"/>
    </source>
</evidence>
<dbReference type="SUPFAM" id="SSF48576">
    <property type="entry name" value="Terpenoid synthases"/>
    <property type="match status" value="1"/>
</dbReference>
<evidence type="ECO:0000256" key="3">
    <source>
        <dbReference type="ARBA" id="ARBA00022679"/>
    </source>
</evidence>
<dbReference type="PROSITE" id="PS00444">
    <property type="entry name" value="POLYPRENYL_SYNTHASE_2"/>
    <property type="match status" value="1"/>
</dbReference>
<dbReference type="KEGG" id="melm:C7H73_12385"/>
<dbReference type="SFLD" id="SFLDG01017">
    <property type="entry name" value="Polyprenyl_Transferase_Like"/>
    <property type="match status" value="1"/>
</dbReference>
<dbReference type="Gene3D" id="1.10.600.10">
    <property type="entry name" value="Farnesyl Diphosphate Synthase"/>
    <property type="match status" value="1"/>
</dbReference>
<dbReference type="SFLD" id="SFLDS00005">
    <property type="entry name" value="Isoprenoid_Synthase_Type_I"/>
    <property type="match status" value="1"/>
</dbReference>
<comment type="similarity">
    <text evidence="2 7">Belongs to the FPP/GGPP synthase family.</text>
</comment>
<evidence type="ECO:0000256" key="1">
    <source>
        <dbReference type="ARBA" id="ARBA00001946"/>
    </source>
</evidence>
<dbReference type="PANTHER" id="PTHR43281:SF1">
    <property type="entry name" value="FARNESYL DIPHOSPHATE SYNTHASE"/>
    <property type="match status" value="1"/>
</dbReference>
<evidence type="ECO:0000313" key="9">
    <source>
        <dbReference type="Proteomes" id="UP000241829"/>
    </source>
</evidence>
<evidence type="ECO:0000256" key="4">
    <source>
        <dbReference type="ARBA" id="ARBA00022723"/>
    </source>
</evidence>
<keyword evidence="5" id="KW-0460">Magnesium</keyword>
<dbReference type="Pfam" id="PF00348">
    <property type="entry name" value="polyprenyl_synt"/>
    <property type="match status" value="1"/>
</dbReference>
<dbReference type="GO" id="GO:0046872">
    <property type="term" value="F:metal ion binding"/>
    <property type="evidence" value="ECO:0007669"/>
    <property type="project" value="UniProtKB-KW"/>
</dbReference>
<dbReference type="GO" id="GO:0016114">
    <property type="term" value="P:terpenoid biosynthetic process"/>
    <property type="evidence" value="ECO:0007669"/>
    <property type="project" value="UniProtKB-ARBA"/>
</dbReference>
<evidence type="ECO:0000256" key="2">
    <source>
        <dbReference type="ARBA" id="ARBA00006706"/>
    </source>
</evidence>
<accession>A0A2P1NMW0</accession>
<dbReference type="PANTHER" id="PTHR43281">
    <property type="entry name" value="FARNESYL DIPHOSPHATE SYNTHASE"/>
    <property type="match status" value="1"/>
</dbReference>
<keyword evidence="9" id="KW-1185">Reference proteome</keyword>
<dbReference type="InterPro" id="IPR033749">
    <property type="entry name" value="Polyprenyl_synt_CS"/>
</dbReference>
<name>A0A2P1NMW0_9BURK</name>